<dbReference type="OrthoDB" id="1750221at2759"/>
<sequence length="128" mass="14764">MEVIRRKCGFQNRVDVESDGQSTGLSLGWHSNCKVSLRSFSRRHIDVMIDEDTKWNTWRCTGFYGAAVGKKKGGLPRRKLQMSKFQKALSDFTLTDLSYVGQWFTWVRGKTSENNIRERLDRGVANEV</sequence>
<organism evidence="1 2">
    <name type="scientific">Gossypium barbadense</name>
    <name type="common">Sea Island cotton</name>
    <name type="synonym">Hibiscus barbadensis</name>
    <dbReference type="NCBI Taxonomy" id="3634"/>
    <lineage>
        <taxon>Eukaryota</taxon>
        <taxon>Viridiplantae</taxon>
        <taxon>Streptophyta</taxon>
        <taxon>Embryophyta</taxon>
        <taxon>Tracheophyta</taxon>
        <taxon>Spermatophyta</taxon>
        <taxon>Magnoliopsida</taxon>
        <taxon>eudicotyledons</taxon>
        <taxon>Gunneridae</taxon>
        <taxon>Pentapetalae</taxon>
        <taxon>rosids</taxon>
        <taxon>malvids</taxon>
        <taxon>Malvales</taxon>
        <taxon>Malvaceae</taxon>
        <taxon>Malvoideae</taxon>
        <taxon>Gossypium</taxon>
    </lineage>
</organism>
<reference evidence="1 2" key="1">
    <citation type="submission" date="2015-01" db="EMBL/GenBank/DDBJ databases">
        <title>Genome of allotetraploid Gossypium barbadense reveals genomic plasticity and fiber elongation in cotton evolution.</title>
        <authorList>
            <person name="Chen X."/>
            <person name="Liu X."/>
            <person name="Zhao B."/>
            <person name="Zheng H."/>
            <person name="Hu Y."/>
            <person name="Lu G."/>
            <person name="Yang C."/>
            <person name="Chen J."/>
            <person name="Shan C."/>
            <person name="Zhang L."/>
            <person name="Zhou Y."/>
            <person name="Wang L."/>
            <person name="Guo W."/>
            <person name="Bai Y."/>
            <person name="Ruan J."/>
            <person name="Shangguan X."/>
            <person name="Mao Y."/>
            <person name="Jiang J."/>
            <person name="Zhu Y."/>
            <person name="Lei J."/>
            <person name="Kang H."/>
            <person name="Chen S."/>
            <person name="He X."/>
            <person name="Wang R."/>
            <person name="Wang Y."/>
            <person name="Chen J."/>
            <person name="Wang L."/>
            <person name="Yu S."/>
            <person name="Wang B."/>
            <person name="Wei J."/>
            <person name="Song S."/>
            <person name="Lu X."/>
            <person name="Gao Z."/>
            <person name="Gu W."/>
            <person name="Deng X."/>
            <person name="Ma D."/>
            <person name="Wang S."/>
            <person name="Liang W."/>
            <person name="Fang L."/>
            <person name="Cai C."/>
            <person name="Zhu X."/>
            <person name="Zhou B."/>
            <person name="Zhang Y."/>
            <person name="Chen Z."/>
            <person name="Xu S."/>
            <person name="Zhu R."/>
            <person name="Wang S."/>
            <person name="Zhang T."/>
            <person name="Zhao G."/>
        </authorList>
    </citation>
    <scope>NUCLEOTIDE SEQUENCE [LARGE SCALE GENOMIC DNA]</scope>
    <source>
        <strain evidence="2">cv. Xinhai21</strain>
        <tissue evidence="1">Leaf</tissue>
    </source>
</reference>
<dbReference type="AlphaFoldDB" id="A0A2P5XDI2"/>
<evidence type="ECO:0000313" key="2">
    <source>
        <dbReference type="Proteomes" id="UP000239757"/>
    </source>
</evidence>
<dbReference type="Proteomes" id="UP000239757">
    <property type="component" value="Unassembled WGS sequence"/>
</dbReference>
<name>A0A2P5XDI2_GOSBA</name>
<evidence type="ECO:0000313" key="1">
    <source>
        <dbReference type="EMBL" id="PPS01379.1"/>
    </source>
</evidence>
<accession>A0A2P5XDI2</accession>
<protein>
    <submittedName>
        <fullName evidence="1">Uncharacterized protein</fullName>
    </submittedName>
</protein>
<dbReference type="EMBL" id="KZ665120">
    <property type="protein sequence ID" value="PPS01379.1"/>
    <property type="molecule type" value="Genomic_DNA"/>
</dbReference>
<gene>
    <name evidence="1" type="ORF">GOBAR_AA19279</name>
</gene>
<proteinExistence type="predicted"/>